<dbReference type="Proteomes" id="UP001497525">
    <property type="component" value="Unassembled WGS sequence"/>
</dbReference>
<sequence length="222" mass="25078">MADLFPTQDVDDVADTFQDNSDTRKIWGRLLPLRRSLLPVDLVEDCYTFGRGEGCSVMFTPAMFNDPAQFSTFSKQHFKLLQEPCKQGSIVFVEDLSSNGTFINGTKIGRGKRHPLSNNDEISLSLKHYKCYIFSDSNSISDLYPHDVTEKYTVSRLIGRGACGEVRLVFGKQSCEKYAMKIVQKKNFTLSKPGNAFVNRIRSEVDILMKLTHVSIPNCICK</sequence>
<comment type="caution">
    <text evidence="3">The sequence shown here is derived from an EMBL/GenBank/DDBJ whole genome shotgun (WGS) entry which is preliminary data.</text>
</comment>
<accession>A0AAV2T3W6</accession>
<dbReference type="PROSITE" id="PS50011">
    <property type="entry name" value="PROTEIN_KINASE_DOM"/>
    <property type="match status" value="1"/>
</dbReference>
<dbReference type="SMART" id="SM00240">
    <property type="entry name" value="FHA"/>
    <property type="match status" value="1"/>
</dbReference>
<dbReference type="Gene3D" id="3.30.200.20">
    <property type="entry name" value="Phosphorylase Kinase, domain 1"/>
    <property type="match status" value="1"/>
</dbReference>
<feature type="domain" description="FHA" evidence="1">
    <location>
        <begin position="47"/>
        <end position="108"/>
    </location>
</feature>
<feature type="domain" description="Protein kinase" evidence="2">
    <location>
        <begin position="152"/>
        <end position="222"/>
    </location>
</feature>
<dbReference type="AlphaFoldDB" id="A0AAV2T3W6"/>
<proteinExistence type="predicted"/>
<name>A0AAV2T3W6_CALDB</name>
<dbReference type="EMBL" id="CAXLJL010000073">
    <property type="protein sequence ID" value="CAL5130786.1"/>
    <property type="molecule type" value="Genomic_DNA"/>
</dbReference>
<evidence type="ECO:0000313" key="3">
    <source>
        <dbReference type="EMBL" id="CAL5130786.1"/>
    </source>
</evidence>
<evidence type="ECO:0000259" key="2">
    <source>
        <dbReference type="PROSITE" id="PS50011"/>
    </source>
</evidence>
<gene>
    <name evidence="3" type="ORF">CDAUBV1_LOCUS2974</name>
</gene>
<evidence type="ECO:0000259" key="1">
    <source>
        <dbReference type="PROSITE" id="PS50006"/>
    </source>
</evidence>
<dbReference type="InterPro" id="IPR000253">
    <property type="entry name" value="FHA_dom"/>
</dbReference>
<dbReference type="CDD" id="cd22666">
    <property type="entry name" value="FHA_CHK2"/>
    <property type="match status" value="1"/>
</dbReference>
<dbReference type="PROSITE" id="PS50006">
    <property type="entry name" value="FHA_DOMAIN"/>
    <property type="match status" value="1"/>
</dbReference>
<dbReference type="InterPro" id="IPR011009">
    <property type="entry name" value="Kinase-like_dom_sf"/>
</dbReference>
<dbReference type="SUPFAM" id="SSF49879">
    <property type="entry name" value="SMAD/FHA domain"/>
    <property type="match status" value="1"/>
</dbReference>
<organism evidence="3 4">
    <name type="scientific">Calicophoron daubneyi</name>
    <name type="common">Rumen fluke</name>
    <name type="synonym">Paramphistomum daubneyi</name>
    <dbReference type="NCBI Taxonomy" id="300641"/>
    <lineage>
        <taxon>Eukaryota</taxon>
        <taxon>Metazoa</taxon>
        <taxon>Spiralia</taxon>
        <taxon>Lophotrochozoa</taxon>
        <taxon>Platyhelminthes</taxon>
        <taxon>Trematoda</taxon>
        <taxon>Digenea</taxon>
        <taxon>Plagiorchiida</taxon>
        <taxon>Pronocephalata</taxon>
        <taxon>Paramphistomoidea</taxon>
        <taxon>Paramphistomidae</taxon>
        <taxon>Calicophoron</taxon>
    </lineage>
</organism>
<dbReference type="InterPro" id="IPR000719">
    <property type="entry name" value="Prot_kinase_dom"/>
</dbReference>
<dbReference type="InterPro" id="IPR008984">
    <property type="entry name" value="SMAD_FHA_dom_sf"/>
</dbReference>
<dbReference type="SUPFAM" id="SSF56112">
    <property type="entry name" value="Protein kinase-like (PK-like)"/>
    <property type="match status" value="1"/>
</dbReference>
<evidence type="ECO:0000313" key="4">
    <source>
        <dbReference type="Proteomes" id="UP001497525"/>
    </source>
</evidence>
<dbReference type="GO" id="GO:0005524">
    <property type="term" value="F:ATP binding"/>
    <property type="evidence" value="ECO:0007669"/>
    <property type="project" value="InterPro"/>
</dbReference>
<dbReference type="Pfam" id="PF00498">
    <property type="entry name" value="FHA"/>
    <property type="match status" value="1"/>
</dbReference>
<dbReference type="GO" id="GO:0004672">
    <property type="term" value="F:protein kinase activity"/>
    <property type="evidence" value="ECO:0007669"/>
    <property type="project" value="InterPro"/>
</dbReference>
<reference evidence="3" key="1">
    <citation type="submission" date="2024-06" db="EMBL/GenBank/DDBJ databases">
        <authorList>
            <person name="Liu X."/>
            <person name="Lenzi L."/>
            <person name="Haldenby T S."/>
            <person name="Uol C."/>
        </authorList>
    </citation>
    <scope>NUCLEOTIDE SEQUENCE</scope>
</reference>
<dbReference type="Gene3D" id="2.60.200.20">
    <property type="match status" value="1"/>
</dbReference>
<protein>
    <submittedName>
        <fullName evidence="3">Uncharacterized protein</fullName>
    </submittedName>
</protein>